<protein>
    <recommendedName>
        <fullName evidence="5">Translocon-associated protein subunit beta</fullName>
    </recommendedName>
</protein>
<evidence type="ECO:0000313" key="4">
    <source>
        <dbReference type="Proteomes" id="UP000827721"/>
    </source>
</evidence>
<keyword evidence="4" id="KW-1185">Reference proteome</keyword>
<dbReference type="EMBL" id="JAFEMO010000750">
    <property type="protein sequence ID" value="KAH7510791.1"/>
    <property type="molecule type" value="Genomic_DNA"/>
</dbReference>
<comment type="caution">
    <text evidence="3">The sequence shown here is derived from an EMBL/GenBank/DDBJ whole genome shotgun (WGS) entry which is preliminary data.</text>
</comment>
<feature type="signal peptide" evidence="2">
    <location>
        <begin position="1"/>
        <end position="24"/>
    </location>
</feature>
<evidence type="ECO:0000256" key="1">
    <source>
        <dbReference type="SAM" id="Phobius"/>
    </source>
</evidence>
<dbReference type="PANTHER" id="PTHR12861:SF3">
    <property type="entry name" value="TRANSLOCON-ASSOCIATED PROTEIN SUBUNIT BETA"/>
    <property type="match status" value="1"/>
</dbReference>
<feature type="transmembrane region" description="Helical" evidence="1">
    <location>
        <begin position="160"/>
        <end position="178"/>
    </location>
</feature>
<keyword evidence="1" id="KW-1133">Transmembrane helix</keyword>
<feature type="chain" id="PRO_5047480861" description="Translocon-associated protein subunit beta" evidence="2">
    <location>
        <begin position="25"/>
        <end position="193"/>
    </location>
</feature>
<name>A0ABQ8GZ43_9ROSI</name>
<keyword evidence="1" id="KW-0472">Membrane</keyword>
<evidence type="ECO:0000313" key="3">
    <source>
        <dbReference type="EMBL" id="KAH7510791.1"/>
    </source>
</evidence>
<dbReference type="Proteomes" id="UP000827721">
    <property type="component" value="Unassembled WGS sequence"/>
</dbReference>
<gene>
    <name evidence="3" type="ORF">JRO89_XSUnG0250100</name>
</gene>
<dbReference type="PANTHER" id="PTHR12861">
    <property type="entry name" value="TRANSLOCON-ASSOCIATED PROTEIN, BETA SUBUNIT PRECURSOR TRAP-BETA SIGNAL SEQUENCE RECEPTOR BETA SUBUNIT"/>
    <property type="match status" value="1"/>
</dbReference>
<dbReference type="Pfam" id="PF05753">
    <property type="entry name" value="TRAP_beta"/>
    <property type="match status" value="1"/>
</dbReference>
<accession>A0ABQ8GZ43</accession>
<keyword evidence="2" id="KW-0732">Signal</keyword>
<reference evidence="3 4" key="1">
    <citation type="submission" date="2021-02" db="EMBL/GenBank/DDBJ databases">
        <title>Plant Genome Project.</title>
        <authorList>
            <person name="Zhang R.-G."/>
        </authorList>
    </citation>
    <scope>NUCLEOTIDE SEQUENCE [LARGE SCALE GENOMIC DNA]</scope>
    <source>
        <tissue evidence="3">Leaves</tissue>
    </source>
</reference>
<sequence length="193" mass="20825">MANPIANSLLSVLIALFLISSSLAISDVPFIVAHKKASLKRLKSGAERVFVAVDIYNQGSSTAYDVSLTDDSWSKDLFDVVSGNISHSWERLDAGGILSHSFELEAKVQGMFYGAPAVISFRIPTKAALQVAYSTPILPLDVLAEKPAENKIELRLLARYGSQISVISIVVLFVYLVISPSKSGAGKGSKKRR</sequence>
<evidence type="ECO:0000256" key="2">
    <source>
        <dbReference type="SAM" id="SignalP"/>
    </source>
</evidence>
<evidence type="ECO:0008006" key="5">
    <source>
        <dbReference type="Google" id="ProtNLM"/>
    </source>
</evidence>
<keyword evidence="1" id="KW-0812">Transmembrane</keyword>
<proteinExistence type="predicted"/>
<organism evidence="3 4">
    <name type="scientific">Xanthoceras sorbifolium</name>
    <dbReference type="NCBI Taxonomy" id="99658"/>
    <lineage>
        <taxon>Eukaryota</taxon>
        <taxon>Viridiplantae</taxon>
        <taxon>Streptophyta</taxon>
        <taxon>Embryophyta</taxon>
        <taxon>Tracheophyta</taxon>
        <taxon>Spermatophyta</taxon>
        <taxon>Magnoliopsida</taxon>
        <taxon>eudicotyledons</taxon>
        <taxon>Gunneridae</taxon>
        <taxon>Pentapetalae</taxon>
        <taxon>rosids</taxon>
        <taxon>malvids</taxon>
        <taxon>Sapindales</taxon>
        <taxon>Sapindaceae</taxon>
        <taxon>Xanthoceroideae</taxon>
        <taxon>Xanthoceras</taxon>
    </lineage>
</organism>